<dbReference type="STRING" id="51670.SAMN04488557_2329"/>
<keyword evidence="1" id="KW-1133">Transmembrane helix</keyword>
<evidence type="ECO:0000256" key="1">
    <source>
        <dbReference type="SAM" id="Phobius"/>
    </source>
</evidence>
<keyword evidence="1" id="KW-0472">Membrane</keyword>
<organism evidence="2 3">
    <name type="scientific">Hyphomicrobium facile</name>
    <dbReference type="NCBI Taxonomy" id="51670"/>
    <lineage>
        <taxon>Bacteria</taxon>
        <taxon>Pseudomonadati</taxon>
        <taxon>Pseudomonadota</taxon>
        <taxon>Alphaproteobacteria</taxon>
        <taxon>Hyphomicrobiales</taxon>
        <taxon>Hyphomicrobiaceae</taxon>
        <taxon>Hyphomicrobium</taxon>
    </lineage>
</organism>
<proteinExistence type="predicted"/>
<dbReference type="EMBL" id="FPCH01000002">
    <property type="protein sequence ID" value="SFV34452.1"/>
    <property type="molecule type" value="Genomic_DNA"/>
</dbReference>
<keyword evidence="1" id="KW-0812">Transmembrane</keyword>
<sequence>MGGFDPELERRIRAFENAPADDARFTFWDWLALVALGIVFPVGLLIWGWPW</sequence>
<dbReference type="Proteomes" id="UP000199423">
    <property type="component" value="Unassembled WGS sequence"/>
</dbReference>
<accession>A0A1I7NIH9</accession>
<protein>
    <submittedName>
        <fullName evidence="2">Uncharacterized protein</fullName>
    </submittedName>
</protein>
<evidence type="ECO:0000313" key="3">
    <source>
        <dbReference type="Proteomes" id="UP000199423"/>
    </source>
</evidence>
<dbReference type="AlphaFoldDB" id="A0A1I7NIH9"/>
<dbReference type="RefSeq" id="WP_177228138.1">
    <property type="nucleotide sequence ID" value="NZ_FPCH01000002.1"/>
</dbReference>
<feature type="transmembrane region" description="Helical" evidence="1">
    <location>
        <begin position="30"/>
        <end position="49"/>
    </location>
</feature>
<keyword evidence="3" id="KW-1185">Reference proteome</keyword>
<name>A0A1I7NIH9_9HYPH</name>
<gene>
    <name evidence="2" type="ORF">SAMN04488557_2329</name>
</gene>
<reference evidence="3" key="1">
    <citation type="submission" date="2016-10" db="EMBL/GenBank/DDBJ databases">
        <authorList>
            <person name="Varghese N."/>
            <person name="Submissions S."/>
        </authorList>
    </citation>
    <scope>NUCLEOTIDE SEQUENCE [LARGE SCALE GENOMIC DNA]</scope>
    <source>
        <strain evidence="3">DSM 1565</strain>
    </source>
</reference>
<evidence type="ECO:0000313" key="2">
    <source>
        <dbReference type="EMBL" id="SFV34452.1"/>
    </source>
</evidence>